<dbReference type="InterPro" id="IPR044946">
    <property type="entry name" value="Restrct_endonuc_typeI_TRD_sf"/>
</dbReference>
<dbReference type="KEGG" id="rama:IDM48_01040"/>
<dbReference type="Pfam" id="PF01420">
    <property type="entry name" value="Methylase_S"/>
    <property type="match status" value="1"/>
</dbReference>
<feature type="domain" description="Type I restriction modification DNA specificity" evidence="4">
    <location>
        <begin position="64"/>
        <end position="203"/>
    </location>
</feature>
<keyword evidence="2" id="KW-0680">Restriction system</keyword>
<dbReference type="EMBL" id="CP061538">
    <property type="protein sequence ID" value="QNV40900.1"/>
    <property type="molecule type" value="Genomic_DNA"/>
</dbReference>
<dbReference type="GO" id="GO:0004519">
    <property type="term" value="F:endonuclease activity"/>
    <property type="evidence" value="ECO:0007669"/>
    <property type="project" value="UniProtKB-KW"/>
</dbReference>
<dbReference type="REBASE" id="454324">
    <property type="entry name" value="S.RamKJZ9ORF1045P"/>
</dbReference>
<dbReference type="GO" id="GO:0003677">
    <property type="term" value="F:DNA binding"/>
    <property type="evidence" value="ECO:0007669"/>
    <property type="project" value="UniProtKB-KW"/>
</dbReference>
<dbReference type="InterPro" id="IPR052021">
    <property type="entry name" value="Type-I_RS_S_subunit"/>
</dbReference>
<proteinExistence type="inferred from homology"/>
<evidence type="ECO:0000256" key="2">
    <source>
        <dbReference type="ARBA" id="ARBA00022747"/>
    </source>
</evidence>
<dbReference type="PANTHER" id="PTHR30408:SF12">
    <property type="entry name" value="TYPE I RESTRICTION ENZYME MJAVIII SPECIFICITY SUBUNIT"/>
    <property type="match status" value="1"/>
</dbReference>
<dbReference type="CDD" id="cd17282">
    <property type="entry name" value="RMtype1_S_Eco16444ORF1681_TRD1-CR1_like"/>
    <property type="match status" value="1"/>
</dbReference>
<keyword evidence="5" id="KW-0378">Hydrolase</keyword>
<accession>A0A7H2BMK4</accession>
<name>A0A7H2BMK4_9MICC</name>
<organism evidence="5 6">
    <name type="scientific">Rothia amarae</name>
    <dbReference type="NCBI Taxonomy" id="169480"/>
    <lineage>
        <taxon>Bacteria</taxon>
        <taxon>Bacillati</taxon>
        <taxon>Actinomycetota</taxon>
        <taxon>Actinomycetes</taxon>
        <taxon>Micrococcales</taxon>
        <taxon>Micrococcaceae</taxon>
        <taxon>Rothia</taxon>
    </lineage>
</organism>
<protein>
    <submittedName>
        <fullName evidence="5">Restriction endonuclease subunit S</fullName>
    </submittedName>
</protein>
<gene>
    <name evidence="5" type="ORF">IDM48_01040</name>
</gene>
<evidence type="ECO:0000259" key="4">
    <source>
        <dbReference type="Pfam" id="PF01420"/>
    </source>
</evidence>
<keyword evidence="5" id="KW-0255">Endonuclease</keyword>
<comment type="similarity">
    <text evidence="1">Belongs to the type-I restriction system S methylase family.</text>
</comment>
<dbReference type="SUPFAM" id="SSF116734">
    <property type="entry name" value="DNA methylase specificity domain"/>
    <property type="match status" value="2"/>
</dbReference>
<reference evidence="5 6" key="1">
    <citation type="submission" date="2020-09" db="EMBL/GenBank/DDBJ databases">
        <title>Investigation of environmental microbe.</title>
        <authorList>
            <person name="Ou Y."/>
            <person name="Kang Q."/>
        </authorList>
    </citation>
    <scope>NUCLEOTIDE SEQUENCE [LARGE SCALE GENOMIC DNA]</scope>
    <source>
        <strain evidence="5 6">KJZ-9</strain>
    </source>
</reference>
<keyword evidence="5" id="KW-0540">Nuclease</keyword>
<dbReference type="GO" id="GO:0009307">
    <property type="term" value="P:DNA restriction-modification system"/>
    <property type="evidence" value="ECO:0007669"/>
    <property type="project" value="UniProtKB-KW"/>
</dbReference>
<dbReference type="InterPro" id="IPR000055">
    <property type="entry name" value="Restrct_endonuc_typeI_TRD"/>
</dbReference>
<evidence type="ECO:0000256" key="3">
    <source>
        <dbReference type="ARBA" id="ARBA00023125"/>
    </source>
</evidence>
<dbReference type="AlphaFoldDB" id="A0A7H2BMK4"/>
<evidence type="ECO:0000313" key="6">
    <source>
        <dbReference type="Proteomes" id="UP000516421"/>
    </source>
</evidence>
<dbReference type="Proteomes" id="UP000516421">
    <property type="component" value="Chromosome"/>
</dbReference>
<sequence length="221" mass="25162">MVKESLIPLPSLAEQQRIADKFRLERLIEQKRARQRELLSELEKSVFIEIFGNPFTNPKELPLIRLEEFGTLNRGVSKHRPRNAPELLGGKYPLIQTGDIANSDGLIRNYSSTYSEFGLSQSKIWPVGTLCITIAANIAKTGILTFEACFPDSIVGFSASPERVKYIQILFKFLQQEIEAFATQSAQKNINLKFLQGLMVPKPTEEMLIKFNRIMNKIFIK</sequence>
<evidence type="ECO:0000256" key="1">
    <source>
        <dbReference type="ARBA" id="ARBA00010923"/>
    </source>
</evidence>
<dbReference type="PANTHER" id="PTHR30408">
    <property type="entry name" value="TYPE-1 RESTRICTION ENZYME ECOKI SPECIFICITY PROTEIN"/>
    <property type="match status" value="1"/>
</dbReference>
<keyword evidence="3" id="KW-0238">DNA-binding</keyword>
<evidence type="ECO:0000313" key="5">
    <source>
        <dbReference type="EMBL" id="QNV40900.1"/>
    </source>
</evidence>
<keyword evidence="6" id="KW-1185">Reference proteome</keyword>
<dbReference type="Gene3D" id="3.90.220.20">
    <property type="entry name" value="DNA methylase specificity domains"/>
    <property type="match status" value="2"/>
</dbReference>